<dbReference type="GO" id="GO:0007156">
    <property type="term" value="P:homophilic cell adhesion via plasma membrane adhesion molecules"/>
    <property type="evidence" value="ECO:0007669"/>
    <property type="project" value="InterPro"/>
</dbReference>
<name>A0A6P7Y2S8_9AMPH</name>
<keyword evidence="10" id="KW-1185">Reference proteome</keyword>
<dbReference type="CDD" id="cd11304">
    <property type="entry name" value="Cadherin_repeat"/>
    <property type="match status" value="3"/>
</dbReference>
<feature type="compositionally biased region" description="Polar residues" evidence="6">
    <location>
        <begin position="569"/>
        <end position="588"/>
    </location>
</feature>
<dbReference type="GO" id="GO:0034332">
    <property type="term" value="P:adherens junction organization"/>
    <property type="evidence" value="ECO:0007669"/>
    <property type="project" value="TreeGrafter"/>
</dbReference>
<feature type="region of interest" description="Disordered" evidence="6">
    <location>
        <begin position="472"/>
        <end position="625"/>
    </location>
</feature>
<sequence>MSYTLHTHTMAVISAHQGTSLLLLVLSIAPALAQSDTGCWVNDTRVRIEENNPPGYVVTTLRATPGYNLSISSEGQSKEFEIRWPNLILKESLDYEVLPDTVFFVDLQCDDESGITVKTFVIVVEIENVNDEAPQFSQTEIIRNVSEDTQVDSPIGSPIYAEDPDKDVLFYALNGTVEALDHFILMSANNPTIIVRQALDYDTIKYLQLLLYARDTELPGANNHTATATIHVNILEADTKPPWFQPCTFPNGNSKLCISNGYESWVNVSEQASGALVLKPGPLYAIDGDTGINEPITYEIISGNQEDIFSIDNVSGNITMKKAASTLGITIFQVLASQVNDPLKYALTSVQIHVIEKSNFPPRFQSSLYHGTVPTHTDSGSLVMEYGSSNKPLQMFAIDDDFPDKLNPAITYHVQNSSEFRISRDGFVLTNATLNSATSITFLVKAVDETSTQEATTLVYVEVTPFTGPVASTTIATTLPPGTLSKTTRNPPDTTTKTSENNNNSTGTTLKPLGTAQTTTRVPPPPLSSISTAKPSGTKQTTTNTGKPATGIPSGSLVTTTRAPPLPVSSISTTKASGTKLTTINTGKPATGIPSGSLVTTTRVPPLPVSSISTTKASGTKQTTINTGKPATVHFQYTAMDMAALGTSLAVLLFISVIALAFLINKLYRKPKAKGIDNSSGNTNEKGKFGTNDEKSDPTGNEKGVAALNLAFEDEEPSTKEDALNVSSLIELEKEGSSEAALSHQETQKELETDSEMKSILTKERKTDEGYKAVWFQEDIEPDNKDTKEEEGEGEDEEDDEGERNNEEGEEEDDQDDGYDGPWEDHDPIVSFSTQDVTGDTEMNEYTFM</sequence>
<dbReference type="GO" id="GO:0016342">
    <property type="term" value="C:catenin complex"/>
    <property type="evidence" value="ECO:0007669"/>
    <property type="project" value="TreeGrafter"/>
</dbReference>
<keyword evidence="7" id="KW-0812">Transmembrane</keyword>
<dbReference type="RefSeq" id="XP_030057154.1">
    <property type="nucleotide sequence ID" value="XM_030201294.1"/>
</dbReference>
<dbReference type="PANTHER" id="PTHR24027">
    <property type="entry name" value="CADHERIN-23"/>
    <property type="match status" value="1"/>
</dbReference>
<feature type="domain" description="Cadherin" evidence="9">
    <location>
        <begin position="137"/>
        <end position="244"/>
    </location>
</feature>
<evidence type="ECO:0000256" key="7">
    <source>
        <dbReference type="SAM" id="Phobius"/>
    </source>
</evidence>
<dbReference type="SUPFAM" id="SSF49313">
    <property type="entry name" value="Cadherin-like"/>
    <property type="match status" value="3"/>
</dbReference>
<evidence type="ECO:0000256" key="6">
    <source>
        <dbReference type="SAM" id="MobiDB-lite"/>
    </source>
</evidence>
<feature type="signal peptide" evidence="8">
    <location>
        <begin position="1"/>
        <end position="33"/>
    </location>
</feature>
<evidence type="ECO:0000313" key="10">
    <source>
        <dbReference type="Proteomes" id="UP000515156"/>
    </source>
</evidence>
<dbReference type="PANTHER" id="PTHR24027:SF414">
    <property type="entry name" value="CADHERIN-RELATED FAMILY MEMBER 5 ISOFORM X1"/>
    <property type="match status" value="1"/>
</dbReference>
<keyword evidence="4 7" id="KW-0472">Membrane</keyword>
<feature type="region of interest" description="Disordered" evidence="6">
    <location>
        <begin position="673"/>
        <end position="702"/>
    </location>
</feature>
<feature type="transmembrane region" description="Helical" evidence="7">
    <location>
        <begin position="642"/>
        <end position="664"/>
    </location>
</feature>
<dbReference type="InterPro" id="IPR039808">
    <property type="entry name" value="Cadherin"/>
</dbReference>
<reference evidence="11" key="1">
    <citation type="submission" date="2025-08" db="UniProtKB">
        <authorList>
            <consortium name="RefSeq"/>
        </authorList>
    </citation>
    <scope>IDENTIFICATION</scope>
</reference>
<organism evidence="10 11">
    <name type="scientific">Microcaecilia unicolor</name>
    <dbReference type="NCBI Taxonomy" id="1415580"/>
    <lineage>
        <taxon>Eukaryota</taxon>
        <taxon>Metazoa</taxon>
        <taxon>Chordata</taxon>
        <taxon>Craniata</taxon>
        <taxon>Vertebrata</taxon>
        <taxon>Euteleostomi</taxon>
        <taxon>Amphibia</taxon>
        <taxon>Gymnophiona</taxon>
        <taxon>Siphonopidae</taxon>
        <taxon>Microcaecilia</taxon>
    </lineage>
</organism>
<feature type="domain" description="Cadherin" evidence="9">
    <location>
        <begin position="67"/>
        <end position="136"/>
    </location>
</feature>
<keyword evidence="3 5" id="KW-0106">Calcium</keyword>
<feature type="compositionally biased region" description="Basic and acidic residues" evidence="6">
    <location>
        <begin position="685"/>
        <end position="697"/>
    </location>
</feature>
<accession>A0A6P7Y2S8</accession>
<dbReference type="AlphaFoldDB" id="A0A6P7Y2S8"/>
<feature type="chain" id="PRO_5027612434" evidence="8">
    <location>
        <begin position="34"/>
        <end position="849"/>
    </location>
</feature>
<dbReference type="GO" id="GO:0000902">
    <property type="term" value="P:cell morphogenesis"/>
    <property type="evidence" value="ECO:0007669"/>
    <property type="project" value="TreeGrafter"/>
</dbReference>
<keyword evidence="2" id="KW-0677">Repeat</keyword>
<dbReference type="GO" id="GO:0008013">
    <property type="term" value="F:beta-catenin binding"/>
    <property type="evidence" value="ECO:0007669"/>
    <property type="project" value="TreeGrafter"/>
</dbReference>
<feature type="compositionally biased region" description="Acidic residues" evidence="6">
    <location>
        <begin position="789"/>
        <end position="819"/>
    </location>
</feature>
<dbReference type="GeneID" id="115469033"/>
<dbReference type="GO" id="GO:0044331">
    <property type="term" value="P:cell-cell adhesion mediated by cadherin"/>
    <property type="evidence" value="ECO:0007669"/>
    <property type="project" value="TreeGrafter"/>
</dbReference>
<gene>
    <name evidence="11" type="primary">CDHR5</name>
</gene>
<dbReference type="GO" id="GO:0007043">
    <property type="term" value="P:cell-cell junction assembly"/>
    <property type="evidence" value="ECO:0007669"/>
    <property type="project" value="TreeGrafter"/>
</dbReference>
<feature type="region of interest" description="Disordered" evidence="6">
    <location>
        <begin position="735"/>
        <end position="849"/>
    </location>
</feature>
<dbReference type="PRINTS" id="PR00205">
    <property type="entry name" value="CADHERIN"/>
</dbReference>
<evidence type="ECO:0000313" key="11">
    <source>
        <dbReference type="RefSeq" id="XP_030057154.1"/>
    </source>
</evidence>
<evidence type="ECO:0000256" key="4">
    <source>
        <dbReference type="ARBA" id="ARBA00023136"/>
    </source>
</evidence>
<evidence type="ECO:0000256" key="5">
    <source>
        <dbReference type="PROSITE-ProRule" id="PRU00043"/>
    </source>
</evidence>
<feature type="domain" description="Cadherin" evidence="9">
    <location>
        <begin position="365"/>
        <end position="471"/>
    </location>
</feature>
<evidence type="ECO:0000256" key="8">
    <source>
        <dbReference type="SAM" id="SignalP"/>
    </source>
</evidence>
<evidence type="ECO:0000259" key="9">
    <source>
        <dbReference type="PROSITE" id="PS50268"/>
    </source>
</evidence>
<dbReference type="InterPro" id="IPR002126">
    <property type="entry name" value="Cadherin-like_dom"/>
</dbReference>
<dbReference type="GO" id="GO:0016339">
    <property type="term" value="P:calcium-dependent cell-cell adhesion via plasma membrane cell adhesion molecules"/>
    <property type="evidence" value="ECO:0007669"/>
    <property type="project" value="TreeGrafter"/>
</dbReference>
<dbReference type="InterPro" id="IPR015919">
    <property type="entry name" value="Cadherin-like_sf"/>
</dbReference>
<keyword evidence="7" id="KW-1133">Transmembrane helix</keyword>
<feature type="compositionally biased region" description="Polar residues" evidence="6">
    <location>
        <begin position="528"/>
        <end position="547"/>
    </location>
</feature>
<keyword evidence="8" id="KW-0732">Signal</keyword>
<dbReference type="Proteomes" id="UP000515156">
    <property type="component" value="Chromosome 4"/>
</dbReference>
<dbReference type="GO" id="GO:0045296">
    <property type="term" value="F:cadherin binding"/>
    <property type="evidence" value="ECO:0007669"/>
    <property type="project" value="TreeGrafter"/>
</dbReference>
<evidence type="ECO:0000256" key="3">
    <source>
        <dbReference type="ARBA" id="ARBA00022837"/>
    </source>
</evidence>
<feature type="domain" description="Cadherin" evidence="9">
    <location>
        <begin position="266"/>
        <end position="364"/>
    </location>
</feature>
<dbReference type="GO" id="GO:0005509">
    <property type="term" value="F:calcium ion binding"/>
    <property type="evidence" value="ECO:0007669"/>
    <property type="project" value="UniProtKB-UniRule"/>
</dbReference>
<feature type="compositionally biased region" description="Polar residues" evidence="6">
    <location>
        <begin position="610"/>
        <end position="625"/>
    </location>
</feature>
<dbReference type="SMART" id="SM00112">
    <property type="entry name" value="CA"/>
    <property type="match status" value="4"/>
</dbReference>
<evidence type="ECO:0000256" key="1">
    <source>
        <dbReference type="ARBA" id="ARBA00004370"/>
    </source>
</evidence>
<feature type="compositionally biased region" description="Basic and acidic residues" evidence="6">
    <location>
        <begin position="746"/>
        <end position="771"/>
    </location>
</feature>
<dbReference type="CTD" id="53841"/>
<dbReference type="GO" id="GO:0016477">
    <property type="term" value="P:cell migration"/>
    <property type="evidence" value="ECO:0007669"/>
    <property type="project" value="TreeGrafter"/>
</dbReference>
<feature type="compositionally biased region" description="Low complexity" evidence="6">
    <location>
        <begin position="486"/>
        <end position="509"/>
    </location>
</feature>
<dbReference type="GO" id="GO:0005912">
    <property type="term" value="C:adherens junction"/>
    <property type="evidence" value="ECO:0007669"/>
    <property type="project" value="TreeGrafter"/>
</dbReference>
<comment type="subcellular location">
    <subcellularLocation>
        <location evidence="1">Membrane</location>
    </subcellularLocation>
</comment>
<proteinExistence type="predicted"/>
<protein>
    <submittedName>
        <fullName evidence="11">Cadherin-related family member 5 isoform X2</fullName>
    </submittedName>
</protein>
<dbReference type="PROSITE" id="PS50268">
    <property type="entry name" value="CADHERIN_2"/>
    <property type="match status" value="4"/>
</dbReference>
<dbReference type="Gene3D" id="2.60.40.60">
    <property type="entry name" value="Cadherins"/>
    <property type="match status" value="4"/>
</dbReference>
<evidence type="ECO:0000256" key="2">
    <source>
        <dbReference type="ARBA" id="ARBA00022737"/>
    </source>
</evidence>